<dbReference type="Pfam" id="PF00514">
    <property type="entry name" value="Arm"/>
    <property type="match status" value="1"/>
</dbReference>
<feature type="repeat" description="ARM" evidence="1">
    <location>
        <begin position="864"/>
        <end position="906"/>
    </location>
</feature>
<dbReference type="InterPro" id="IPR000225">
    <property type="entry name" value="Armadillo"/>
</dbReference>
<comment type="caution">
    <text evidence="3">The sequence shown here is derived from an EMBL/GenBank/DDBJ whole genome shotgun (WGS) entry which is preliminary data.</text>
</comment>
<dbReference type="SUPFAM" id="SSF48371">
    <property type="entry name" value="ARM repeat"/>
    <property type="match status" value="2"/>
</dbReference>
<feature type="region of interest" description="Disordered" evidence="2">
    <location>
        <begin position="360"/>
        <end position="392"/>
    </location>
</feature>
<proteinExistence type="predicted"/>
<feature type="compositionally biased region" description="Acidic residues" evidence="2">
    <location>
        <begin position="412"/>
        <end position="424"/>
    </location>
</feature>
<feature type="non-terminal residue" evidence="3">
    <location>
        <position position="1"/>
    </location>
</feature>
<keyword evidence="4" id="KW-1185">Reference proteome</keyword>
<organism evidence="3 4">
    <name type="scientific">Ifrita kowaldi</name>
    <name type="common">blue-capped ifrita</name>
    <dbReference type="NCBI Taxonomy" id="461245"/>
    <lineage>
        <taxon>Eukaryota</taxon>
        <taxon>Metazoa</taxon>
        <taxon>Chordata</taxon>
        <taxon>Craniata</taxon>
        <taxon>Vertebrata</taxon>
        <taxon>Euteleostomi</taxon>
        <taxon>Archelosauria</taxon>
        <taxon>Archosauria</taxon>
        <taxon>Dinosauria</taxon>
        <taxon>Saurischia</taxon>
        <taxon>Theropoda</taxon>
        <taxon>Coelurosauria</taxon>
        <taxon>Aves</taxon>
        <taxon>Neognathae</taxon>
        <taxon>Neoaves</taxon>
        <taxon>Telluraves</taxon>
        <taxon>Australaves</taxon>
        <taxon>Passeriformes</taxon>
        <taxon>Corvoidea</taxon>
        <taxon>Cinclosomatidae</taxon>
        <taxon>Ifrita</taxon>
    </lineage>
</organism>
<feature type="repeat" description="ARM" evidence="1">
    <location>
        <begin position="524"/>
        <end position="566"/>
    </location>
</feature>
<dbReference type="PANTHER" id="PTHR46241:SF1">
    <property type="entry name" value="OUTER DYNEIN ARM-DOCKING COMPLEX SUBUNIT 2"/>
    <property type="match status" value="1"/>
</dbReference>
<dbReference type="SMART" id="SM00185">
    <property type="entry name" value="ARM"/>
    <property type="match status" value="12"/>
</dbReference>
<evidence type="ECO:0000256" key="1">
    <source>
        <dbReference type="PROSITE-ProRule" id="PRU00259"/>
    </source>
</evidence>
<dbReference type="EMBL" id="VZRS01000021">
    <property type="protein sequence ID" value="NWW55543.1"/>
    <property type="molecule type" value="Genomic_DNA"/>
</dbReference>
<dbReference type="Proteomes" id="UP000542689">
    <property type="component" value="Unassembled WGS sequence"/>
</dbReference>
<feature type="repeat" description="ARM" evidence="1">
    <location>
        <begin position="565"/>
        <end position="616"/>
    </location>
</feature>
<reference evidence="3 4" key="1">
    <citation type="submission" date="2019-09" db="EMBL/GenBank/DDBJ databases">
        <title>Bird 10,000 Genomes (B10K) Project - Family phase.</title>
        <authorList>
            <person name="Zhang G."/>
        </authorList>
    </citation>
    <scope>NUCLEOTIDE SEQUENCE [LARGE SCALE GENOMIC DNA]</scope>
    <source>
        <strain evidence="3">B10K-DU-029-41</strain>
        <tissue evidence="3">Liver</tissue>
    </source>
</reference>
<dbReference type="PROSITE" id="PS50176">
    <property type="entry name" value="ARM_REPEAT"/>
    <property type="match status" value="3"/>
</dbReference>
<evidence type="ECO:0000313" key="3">
    <source>
        <dbReference type="EMBL" id="NWW55543.1"/>
    </source>
</evidence>
<feature type="region of interest" description="Disordered" evidence="2">
    <location>
        <begin position="405"/>
        <end position="436"/>
    </location>
</feature>
<name>A0A7K6P2N9_9CORV</name>
<evidence type="ECO:0000313" key="4">
    <source>
        <dbReference type="Proteomes" id="UP000542689"/>
    </source>
</evidence>
<feature type="compositionally biased region" description="Basic and acidic residues" evidence="2">
    <location>
        <begin position="360"/>
        <end position="375"/>
    </location>
</feature>
<dbReference type="Gene3D" id="1.25.10.10">
    <property type="entry name" value="Leucine-rich Repeat Variant"/>
    <property type="match status" value="3"/>
</dbReference>
<dbReference type="AlphaFoldDB" id="A0A7K6P2N9"/>
<gene>
    <name evidence="3" type="primary">Armc4</name>
    <name evidence="3" type="ORF">IFRKOW_R13762</name>
</gene>
<feature type="compositionally biased region" description="Low complexity" evidence="2">
    <location>
        <begin position="382"/>
        <end position="392"/>
    </location>
</feature>
<dbReference type="InterPro" id="IPR011989">
    <property type="entry name" value="ARM-like"/>
</dbReference>
<feature type="non-terminal residue" evidence="3">
    <location>
        <position position="1027"/>
    </location>
</feature>
<protein>
    <submittedName>
        <fullName evidence="3">ARMC4 protein</fullName>
    </submittedName>
</protein>
<evidence type="ECO:0000256" key="2">
    <source>
        <dbReference type="SAM" id="MobiDB-lite"/>
    </source>
</evidence>
<dbReference type="Pfam" id="PF13646">
    <property type="entry name" value="HEAT_2"/>
    <property type="match status" value="1"/>
</dbReference>
<accession>A0A7K6P2N9</accession>
<dbReference type="InterPro" id="IPR016024">
    <property type="entry name" value="ARM-type_fold"/>
</dbReference>
<sequence length="1027" mass="113033">MGVALARAAQWTAAGSGTGTLEITPLNESLLNQIIKFAEDFSTKHPQEAAFVFREPLEWKTQLDCSAFGEGYEINEATVQSEAKGKDGQPLLVLSASTLRVRSFDQLSRLLQIAMEKKLKEAQACLEANRDPIVKILGPEYGTVEGEDTSILHLFDKVKKESDLETELKMKILLLLHQLDLQLLNSSLKQISQDVRLNPTAVNNEVNLLKNFSGQGEDTVLESLEYTSDYMFSNGCRAPPWRQVHGEICYLVIKPHDTDPLYITCSTAGVFLNGVTFQCHPTKNTTFLKSANLTSCKKHFKEVLDVTYGYQLKKNWLSRARANLFLQSLLNQEFSESQYAEEYSGKNNFCVLFFLNKPKSGSEKASKKDSEEEGKSSTVPLTTKKTASGKSKTVKIQQTSKWYGKTSSSLEDVGESSSETDEDEQPIHRQEGGTDLSPEYWGVQKLARYVKGGDPTATVIALCSMRDLNLSQETCQLAIKDTGCLEVLINLLDTEEIKCQTGSLKILKEISQNVLIRHAIADLGGIETMVKILDSPDTDLKCLAAETIANVARFKRARKTVRQHGGIKKLVELLESISAGSSYQAKDTETARCGALALWSCSKSTKNKKAIRKAGGIPLLARWLKCSHTDILIPVVGMLQECASEPSYRLAIRTEGMIENLVKNLSSEHEELQMHCASAIFKCAEDEEIRDLVRKHEGLQPLSVLLDNSENKQLLAAVTGAIWKCAISRENVLKFQEYKTVETLVTLLTDQPEEVLKNVIGALGECCQEQENRGTVRRCGGIAPIVKLLTTTDRALLVNVNKAVGACAMEPENMMIIDSLDGVRLLWSLLKNPNPDVQASAAWALCPCIENAKNSGEMVRSFVGGLELIVNLLKSKDKEVLTSVCAAIANIAKDEENLAVMTDHGVVPLLSKLANTNNNKLRRHLAAAIAHCCMWGSNRVAFGETKAVAPLVRYLKAKDPLVHRATAQALYQLSEDPNNCITMNENGVVKLLLAMVGSTDDTLQEAAAGCIANIRRLALATEKAKYG</sequence>
<dbReference type="PANTHER" id="PTHR46241">
    <property type="entry name" value="ARMADILLO REPEAT-CONTAINING PROTEIN 4 ARMC4"/>
    <property type="match status" value="1"/>
</dbReference>